<keyword evidence="2" id="KW-1185">Reference proteome</keyword>
<dbReference type="EMBL" id="CP031166">
    <property type="protein sequence ID" value="AXV10341.1"/>
    <property type="molecule type" value="Genomic_DNA"/>
</dbReference>
<dbReference type="OrthoDB" id="3243382at2"/>
<geneLocation type="plasmid" evidence="2">
    <name>pedy32-46i</name>
</geneLocation>
<evidence type="ECO:0000313" key="1">
    <source>
        <dbReference type="EMBL" id="AXV10341.1"/>
    </source>
</evidence>
<name>A0A346Y794_9ACTN</name>
<organism evidence="1 2">
    <name type="scientific">Euzebya pacifica</name>
    <dbReference type="NCBI Taxonomy" id="1608957"/>
    <lineage>
        <taxon>Bacteria</taxon>
        <taxon>Bacillati</taxon>
        <taxon>Actinomycetota</taxon>
        <taxon>Nitriliruptoria</taxon>
        <taxon>Euzebyales</taxon>
    </lineage>
</organism>
<dbReference type="Proteomes" id="UP000264006">
    <property type="component" value="Plasmid pEDY32-46I"/>
</dbReference>
<dbReference type="KEGG" id="euz:DVS28_b0601"/>
<dbReference type="RefSeq" id="WP_114594903.1">
    <property type="nucleotide sequence ID" value="NZ_CP031166.1"/>
</dbReference>
<sequence length="416" mass="45963">MSGPIATGRGTAEDSPDRYPPISAIDSYPYWKRPDPYWAAGYWSAPAVFSPRFTEHRDVDELTDATLWVQTTDLLDPASDEGAKAMRTCLRSPSVHRILSILDGLHHANTAQLVAWSASSASNRSLRFVPMFDVGLVERGRYAAGHKHVGKQTYLWKLHDGKPIRRYTGLLPPDTARRIFANLPPRHHAGGPHARHDLLTVEASLRLMEVQPAWIAASPEHATGPVALTNDKDDPGHYTGDIALWRDDGLRVVIEVCASRNLDHHAAKMEKWASWLAGRSIDDTGVVVVFLNAHRDNHRHVAGQLRKMHAEIISPGTLRRHSGQRPLADPEAVQRARSQVMVAAWEDWFPPHHAVSESAVDLVCAYTANGKTWGTVSLADAAAYPFRPTITAPKPHDWLLTPPWAGQAPLTTPNVA</sequence>
<keyword evidence="1" id="KW-0614">Plasmid</keyword>
<dbReference type="AlphaFoldDB" id="A0A346Y794"/>
<reference evidence="1 2" key="1">
    <citation type="submission" date="2018-09" db="EMBL/GenBank/DDBJ databases">
        <title>Complete genome sequence of Euzebya sp. DY32-46 isolated from seawater of Pacific Ocean.</title>
        <authorList>
            <person name="Xu L."/>
            <person name="Wu Y.-H."/>
            <person name="Xu X.-W."/>
        </authorList>
    </citation>
    <scope>NUCLEOTIDE SEQUENCE [LARGE SCALE GENOMIC DNA]</scope>
    <source>
        <strain evidence="1 2">DY32-46</strain>
        <plasmid evidence="2">pedy32-46i</plasmid>
    </source>
</reference>
<gene>
    <name evidence="1" type="ORF">DVS28_b0601</name>
</gene>
<proteinExistence type="predicted"/>
<protein>
    <submittedName>
        <fullName evidence="1">Uncharacterized protein</fullName>
    </submittedName>
</protein>
<accession>A0A346Y794</accession>
<evidence type="ECO:0000313" key="2">
    <source>
        <dbReference type="Proteomes" id="UP000264006"/>
    </source>
</evidence>